<dbReference type="EMBL" id="CP121671">
    <property type="protein sequence ID" value="WFT73619.1"/>
    <property type="molecule type" value="Genomic_DNA"/>
</dbReference>
<gene>
    <name evidence="2" type="ORF">P9989_14730</name>
</gene>
<protein>
    <recommendedName>
        <fullName evidence="4">YesK-like protein</fullName>
    </recommendedName>
</protein>
<evidence type="ECO:0000256" key="1">
    <source>
        <dbReference type="SAM" id="Phobius"/>
    </source>
</evidence>
<evidence type="ECO:0000313" key="3">
    <source>
        <dbReference type="Proteomes" id="UP001221597"/>
    </source>
</evidence>
<keyword evidence="1" id="KW-0812">Transmembrane</keyword>
<keyword evidence="3" id="KW-1185">Reference proteome</keyword>
<evidence type="ECO:0008006" key="4">
    <source>
        <dbReference type="Google" id="ProtNLM"/>
    </source>
</evidence>
<proteinExistence type="predicted"/>
<dbReference type="RefSeq" id="WP_283075627.1">
    <property type="nucleotide sequence ID" value="NZ_CP121671.1"/>
</dbReference>
<feature type="transmembrane region" description="Helical" evidence="1">
    <location>
        <begin position="36"/>
        <end position="57"/>
    </location>
</feature>
<evidence type="ECO:0000313" key="2">
    <source>
        <dbReference type="EMBL" id="WFT73619.1"/>
    </source>
</evidence>
<feature type="transmembrane region" description="Helical" evidence="1">
    <location>
        <begin position="6"/>
        <end position="24"/>
    </location>
</feature>
<accession>A0ABY8IU51</accession>
<name>A0ABY8IU51_9BACI</name>
<keyword evidence="1" id="KW-0472">Membrane</keyword>
<keyword evidence="1" id="KW-1133">Transmembrane helix</keyword>
<feature type="transmembrane region" description="Helical" evidence="1">
    <location>
        <begin position="63"/>
        <end position="85"/>
    </location>
</feature>
<organism evidence="2 3">
    <name type="scientific">Halobacillus naozhouensis</name>
    <dbReference type="NCBI Taxonomy" id="554880"/>
    <lineage>
        <taxon>Bacteria</taxon>
        <taxon>Bacillati</taxon>
        <taxon>Bacillota</taxon>
        <taxon>Bacilli</taxon>
        <taxon>Bacillales</taxon>
        <taxon>Bacillaceae</taxon>
        <taxon>Halobacillus</taxon>
    </lineage>
</organism>
<reference evidence="2 3" key="1">
    <citation type="submission" date="2023-04" db="EMBL/GenBank/DDBJ databases">
        <title>Genome sequence of Halobacillus naozhouensis KACC 21980.</title>
        <authorList>
            <person name="Kim S."/>
            <person name="Heo J."/>
            <person name="Kwon S.-W."/>
        </authorList>
    </citation>
    <scope>NUCLEOTIDE SEQUENCE [LARGE SCALE GENOMIC DNA]</scope>
    <source>
        <strain evidence="2 3">KCTC 13234</strain>
    </source>
</reference>
<dbReference type="Proteomes" id="UP001221597">
    <property type="component" value="Chromosome"/>
</dbReference>
<sequence>MIVLVIFYGFLINALVMIAGLGYYKLRREKSSYSSLLIVNLIVSGLGFLYGFTAGFFTYNDPYIVQTVGIMAFGMLIFCLVPLIFHMLWE</sequence>